<comment type="caution">
    <text evidence="2">The sequence shown here is derived from an EMBL/GenBank/DDBJ whole genome shotgun (WGS) entry which is preliminary data.</text>
</comment>
<proteinExistence type="predicted"/>
<evidence type="ECO:0000313" key="3">
    <source>
        <dbReference type="Proteomes" id="UP001054857"/>
    </source>
</evidence>
<accession>A0AAD3DX21</accession>
<sequence>MLPTSPVRGQPAQHSGTSGAEVALGTISTSPATAPARASPAFQAWPPREQATSDALDPFQSPGVIGSDEALPHGWRELPSWSTSGPDMAPPGGNPYLVVIPAPSVLSMADSTEVNHVSGGASSSSASEEKVTLELLYGFNGNGYGAFQQASTSGSASDGDSAADKAQGGMVAEVAAPRLRVVMAAGEHVLVDEVYDTSRERLPYISLPLAPTAVANLPTGPLHVWLLSTAATDPDPSAPSDLAPSVLVGDATMLLLPPPAAKELSLHVATVLSKAGADATATSPQPPLTSSDSSTRDPWDGRGAAARSQVWTQHLQPLLYDFGYVLTSARDVYEAYDSGMEAAAAAAAAPGISVSGTTRYPGGTVNAAYGDATLAAAWADVALDVLAHCEAAGLPACAEVIRGAVANVARVMEAAVAVGAQSSGGGGNSGDVNEHLAEAGLVA</sequence>
<protein>
    <submittedName>
        <fullName evidence="2">Uncharacterized protein</fullName>
    </submittedName>
</protein>
<dbReference type="Proteomes" id="UP001054857">
    <property type="component" value="Unassembled WGS sequence"/>
</dbReference>
<feature type="compositionally biased region" description="Polar residues" evidence="1">
    <location>
        <begin position="280"/>
        <end position="293"/>
    </location>
</feature>
<dbReference type="AlphaFoldDB" id="A0AAD3DX21"/>
<keyword evidence="3" id="KW-1185">Reference proteome</keyword>
<feature type="region of interest" description="Disordered" evidence="1">
    <location>
        <begin position="276"/>
        <end position="305"/>
    </location>
</feature>
<feature type="region of interest" description="Disordered" evidence="1">
    <location>
        <begin position="1"/>
        <end position="41"/>
    </location>
</feature>
<feature type="compositionally biased region" description="Low complexity" evidence="1">
    <location>
        <begin position="26"/>
        <end position="41"/>
    </location>
</feature>
<reference evidence="2 3" key="1">
    <citation type="journal article" date="2021" name="Sci. Rep.">
        <title>Genome sequencing of the multicellular alga Astrephomene provides insights into convergent evolution of germ-soma differentiation.</title>
        <authorList>
            <person name="Yamashita S."/>
            <person name="Yamamoto K."/>
            <person name="Matsuzaki R."/>
            <person name="Suzuki S."/>
            <person name="Yamaguchi H."/>
            <person name="Hirooka S."/>
            <person name="Minakuchi Y."/>
            <person name="Miyagishima S."/>
            <person name="Kawachi M."/>
            <person name="Toyoda A."/>
            <person name="Nozaki H."/>
        </authorList>
    </citation>
    <scope>NUCLEOTIDE SEQUENCE [LARGE SCALE GENOMIC DNA]</scope>
    <source>
        <strain evidence="2 3">NIES-4017</strain>
    </source>
</reference>
<gene>
    <name evidence="2" type="ORF">Agub_g10176</name>
</gene>
<name>A0AAD3DX21_9CHLO</name>
<evidence type="ECO:0000256" key="1">
    <source>
        <dbReference type="SAM" id="MobiDB-lite"/>
    </source>
</evidence>
<evidence type="ECO:0000313" key="2">
    <source>
        <dbReference type="EMBL" id="GFR48297.1"/>
    </source>
</evidence>
<dbReference type="EMBL" id="BMAR01000023">
    <property type="protein sequence ID" value="GFR48297.1"/>
    <property type="molecule type" value="Genomic_DNA"/>
</dbReference>
<feature type="non-terminal residue" evidence="2">
    <location>
        <position position="1"/>
    </location>
</feature>
<organism evidence="2 3">
    <name type="scientific">Astrephomene gubernaculifera</name>
    <dbReference type="NCBI Taxonomy" id="47775"/>
    <lineage>
        <taxon>Eukaryota</taxon>
        <taxon>Viridiplantae</taxon>
        <taxon>Chlorophyta</taxon>
        <taxon>core chlorophytes</taxon>
        <taxon>Chlorophyceae</taxon>
        <taxon>CS clade</taxon>
        <taxon>Chlamydomonadales</taxon>
        <taxon>Astrephomenaceae</taxon>
        <taxon>Astrephomene</taxon>
    </lineage>
</organism>
<feature type="region of interest" description="Disordered" evidence="1">
    <location>
        <begin position="65"/>
        <end position="89"/>
    </location>
</feature>